<dbReference type="SUPFAM" id="SSF81296">
    <property type="entry name" value="E set domains"/>
    <property type="match status" value="1"/>
</dbReference>
<feature type="region of interest" description="Disordered" evidence="1">
    <location>
        <begin position="238"/>
        <end position="265"/>
    </location>
</feature>
<evidence type="ECO:0000259" key="3">
    <source>
        <dbReference type="Pfam" id="PF01833"/>
    </source>
</evidence>
<gene>
    <name evidence="4" type="ORF">E1298_43875</name>
</gene>
<proteinExistence type="predicted"/>
<dbReference type="RefSeq" id="WP_131903298.1">
    <property type="nucleotide sequence ID" value="NZ_SMKU01000496.1"/>
</dbReference>
<name>A0A4R4ZWQ2_9ACTN</name>
<keyword evidence="2" id="KW-0472">Membrane</keyword>
<accession>A0A4R4ZWQ2</accession>
<protein>
    <recommendedName>
        <fullName evidence="3">IPT/TIG domain-containing protein</fullName>
    </recommendedName>
</protein>
<dbReference type="Gene3D" id="2.60.40.10">
    <property type="entry name" value="Immunoglobulins"/>
    <property type="match status" value="1"/>
</dbReference>
<dbReference type="AlphaFoldDB" id="A0A4R4ZWQ2"/>
<feature type="transmembrane region" description="Helical" evidence="2">
    <location>
        <begin position="73"/>
        <end position="96"/>
    </location>
</feature>
<dbReference type="InterPro" id="IPR002909">
    <property type="entry name" value="IPT_dom"/>
</dbReference>
<dbReference type="InterPro" id="IPR014756">
    <property type="entry name" value="Ig_E-set"/>
</dbReference>
<feature type="domain" description="IPT/TIG" evidence="3">
    <location>
        <begin position="188"/>
        <end position="246"/>
    </location>
</feature>
<keyword evidence="5" id="KW-1185">Reference proteome</keyword>
<dbReference type="GO" id="GO:0005975">
    <property type="term" value="P:carbohydrate metabolic process"/>
    <property type="evidence" value="ECO:0007669"/>
    <property type="project" value="UniProtKB-ARBA"/>
</dbReference>
<evidence type="ECO:0000256" key="1">
    <source>
        <dbReference type="SAM" id="MobiDB-lite"/>
    </source>
</evidence>
<dbReference type="InterPro" id="IPR013783">
    <property type="entry name" value="Ig-like_fold"/>
</dbReference>
<sequence length="265" mass="27352">MTNESSVGSEYARTRDIVAASVLLLLLTGVLVTVLVQAWPPAPAAGPDGRVPPPASASTVHLPGWSPRVSREAGLFVIVLAAGALGSAVHALRSMYWYVGNRSLRRSWLMMYLFLPFVGALLGLIVYLVLRGGLTSPTGGASDINPYGITAIAALVGLFSRETAEKLRTVFATLLAPAQQGRDQALAPRITAIEPASGPVGTTVTIHGAGLASATRVRFGGAESPVMDVTDARLRTTVPPGALTGRPIVDTPGGPAGAPEPFTVA</sequence>
<evidence type="ECO:0000256" key="2">
    <source>
        <dbReference type="SAM" id="Phobius"/>
    </source>
</evidence>
<evidence type="ECO:0000313" key="4">
    <source>
        <dbReference type="EMBL" id="TDD63355.1"/>
    </source>
</evidence>
<reference evidence="4 5" key="1">
    <citation type="submission" date="2019-03" db="EMBL/GenBank/DDBJ databases">
        <title>Draft genome sequences of novel Actinobacteria.</title>
        <authorList>
            <person name="Sahin N."/>
            <person name="Ay H."/>
            <person name="Saygin H."/>
        </authorList>
    </citation>
    <scope>NUCLEOTIDE SEQUENCE [LARGE SCALE GENOMIC DNA]</scope>
    <source>
        <strain evidence="4 5">H3C3</strain>
    </source>
</reference>
<feature type="transmembrane region" description="Helical" evidence="2">
    <location>
        <begin position="17"/>
        <end position="39"/>
    </location>
</feature>
<dbReference type="Proteomes" id="UP000294513">
    <property type="component" value="Unassembled WGS sequence"/>
</dbReference>
<keyword evidence="2" id="KW-1133">Transmembrane helix</keyword>
<dbReference type="CDD" id="cd00102">
    <property type="entry name" value="IPT"/>
    <property type="match status" value="1"/>
</dbReference>
<dbReference type="EMBL" id="SMKU01000496">
    <property type="protein sequence ID" value="TDD63355.1"/>
    <property type="molecule type" value="Genomic_DNA"/>
</dbReference>
<comment type="caution">
    <text evidence="4">The sequence shown here is derived from an EMBL/GenBank/DDBJ whole genome shotgun (WGS) entry which is preliminary data.</text>
</comment>
<dbReference type="Pfam" id="PF01833">
    <property type="entry name" value="TIG"/>
    <property type="match status" value="1"/>
</dbReference>
<feature type="transmembrane region" description="Helical" evidence="2">
    <location>
        <begin position="144"/>
        <end position="160"/>
    </location>
</feature>
<organism evidence="4 5">
    <name type="scientific">Actinomadura rubrisoli</name>
    <dbReference type="NCBI Taxonomy" id="2530368"/>
    <lineage>
        <taxon>Bacteria</taxon>
        <taxon>Bacillati</taxon>
        <taxon>Actinomycetota</taxon>
        <taxon>Actinomycetes</taxon>
        <taxon>Streptosporangiales</taxon>
        <taxon>Thermomonosporaceae</taxon>
        <taxon>Actinomadura</taxon>
    </lineage>
</organism>
<dbReference type="OrthoDB" id="8403391at2"/>
<feature type="transmembrane region" description="Helical" evidence="2">
    <location>
        <begin position="108"/>
        <end position="129"/>
    </location>
</feature>
<evidence type="ECO:0000313" key="5">
    <source>
        <dbReference type="Proteomes" id="UP000294513"/>
    </source>
</evidence>
<keyword evidence="2" id="KW-0812">Transmembrane</keyword>